<dbReference type="PANTHER" id="PTHR10695:SF46">
    <property type="entry name" value="BIFUNCTIONAL COENZYME A SYNTHASE-RELATED"/>
    <property type="match status" value="1"/>
</dbReference>
<feature type="binding site" evidence="8">
    <location>
        <begin position="11"/>
        <end position="16"/>
    </location>
    <ligand>
        <name>ATP</name>
        <dbReference type="ChEBI" id="CHEBI:30616"/>
    </ligand>
</feature>
<dbReference type="PATRIC" id="fig|1286171.3.peg.1085"/>
<reference evidence="10 11" key="1">
    <citation type="journal article" date="2014" name="Genome Announc.">
        <title>Complete Genome Sequence of Amino Acid-Utilizing Eubacterium acidaminophilum al-2 (DSM 3953).</title>
        <authorList>
            <person name="Poehlein A."/>
            <person name="Andreesen J.R."/>
            <person name="Daniel R."/>
        </authorList>
    </citation>
    <scope>NUCLEOTIDE SEQUENCE [LARGE SCALE GENOMIC DNA]</scope>
    <source>
        <strain evidence="10 11">DSM 3953</strain>
    </source>
</reference>
<keyword evidence="7 8" id="KW-0173">Coenzyme A biosynthesis</keyword>
<dbReference type="KEGG" id="eac:EAL2_c11360"/>
<gene>
    <name evidence="8 10" type="primary">coaE</name>
    <name evidence="10" type="ORF">EAL2_c11360</name>
</gene>
<evidence type="ECO:0000313" key="10">
    <source>
        <dbReference type="EMBL" id="AHM56433.1"/>
    </source>
</evidence>
<keyword evidence="3 8" id="KW-0808">Transferase</keyword>
<dbReference type="PROSITE" id="PS51219">
    <property type="entry name" value="DPCK"/>
    <property type="match status" value="1"/>
</dbReference>
<dbReference type="HAMAP" id="MF_00376">
    <property type="entry name" value="Dephospho_CoA_kinase"/>
    <property type="match status" value="1"/>
</dbReference>
<dbReference type="GO" id="GO:0005737">
    <property type="term" value="C:cytoplasm"/>
    <property type="evidence" value="ECO:0007669"/>
    <property type="project" value="UniProtKB-SubCell"/>
</dbReference>
<evidence type="ECO:0000256" key="3">
    <source>
        <dbReference type="ARBA" id="ARBA00022679"/>
    </source>
</evidence>
<evidence type="ECO:0000256" key="4">
    <source>
        <dbReference type="ARBA" id="ARBA00022741"/>
    </source>
</evidence>
<keyword evidence="11" id="KW-1185">Reference proteome</keyword>
<dbReference type="SUPFAM" id="SSF52540">
    <property type="entry name" value="P-loop containing nucleoside triphosphate hydrolases"/>
    <property type="match status" value="1"/>
</dbReference>
<accession>W8TF23</accession>
<keyword evidence="2 8" id="KW-0963">Cytoplasm</keyword>
<dbReference type="UniPathway" id="UPA00241">
    <property type="reaction ID" value="UER00356"/>
</dbReference>
<dbReference type="eggNOG" id="COG0237">
    <property type="taxonomic scope" value="Bacteria"/>
</dbReference>
<comment type="function">
    <text evidence="8">Catalyzes the phosphorylation of the 3'-hydroxyl group of dephosphocoenzyme A to form coenzyme A.</text>
</comment>
<dbReference type="Pfam" id="PF01121">
    <property type="entry name" value="CoaE"/>
    <property type="match status" value="1"/>
</dbReference>
<dbReference type="Gene3D" id="3.40.50.300">
    <property type="entry name" value="P-loop containing nucleotide triphosphate hydrolases"/>
    <property type="match status" value="1"/>
</dbReference>
<evidence type="ECO:0000256" key="6">
    <source>
        <dbReference type="ARBA" id="ARBA00022840"/>
    </source>
</evidence>
<evidence type="ECO:0000256" key="2">
    <source>
        <dbReference type="ARBA" id="ARBA00022490"/>
    </source>
</evidence>
<dbReference type="STRING" id="1286171.EAL2_c11360"/>
<evidence type="ECO:0000256" key="7">
    <source>
        <dbReference type="ARBA" id="ARBA00022993"/>
    </source>
</evidence>
<dbReference type="PANTHER" id="PTHR10695">
    <property type="entry name" value="DEPHOSPHO-COA KINASE-RELATED"/>
    <property type="match status" value="1"/>
</dbReference>
<comment type="pathway">
    <text evidence="8">Cofactor biosynthesis; coenzyme A biosynthesis; CoA from (R)-pantothenate: step 5/5.</text>
</comment>
<dbReference type="EMBL" id="CP007452">
    <property type="protein sequence ID" value="AHM56433.1"/>
    <property type="molecule type" value="Genomic_DNA"/>
</dbReference>
<evidence type="ECO:0000256" key="1">
    <source>
        <dbReference type="ARBA" id="ARBA00009018"/>
    </source>
</evidence>
<dbReference type="NCBIfam" id="TIGR00152">
    <property type="entry name" value="dephospho-CoA kinase"/>
    <property type="match status" value="1"/>
</dbReference>
<keyword evidence="5 8" id="KW-0418">Kinase</keyword>
<comment type="subcellular location">
    <subcellularLocation>
        <location evidence="8">Cytoplasm</location>
    </subcellularLocation>
</comment>
<dbReference type="GO" id="GO:0004140">
    <property type="term" value="F:dephospho-CoA kinase activity"/>
    <property type="evidence" value="ECO:0007669"/>
    <property type="project" value="UniProtKB-UniRule"/>
</dbReference>
<evidence type="ECO:0000256" key="5">
    <source>
        <dbReference type="ARBA" id="ARBA00022777"/>
    </source>
</evidence>
<dbReference type="CDD" id="cd02022">
    <property type="entry name" value="DPCK"/>
    <property type="match status" value="1"/>
</dbReference>
<comment type="similarity">
    <text evidence="1 8">Belongs to the CoaE family.</text>
</comment>
<organism evidence="10 11">
    <name type="scientific">Peptoclostridium acidaminophilum DSM 3953</name>
    <dbReference type="NCBI Taxonomy" id="1286171"/>
    <lineage>
        <taxon>Bacteria</taxon>
        <taxon>Bacillati</taxon>
        <taxon>Bacillota</taxon>
        <taxon>Clostridia</taxon>
        <taxon>Peptostreptococcales</taxon>
        <taxon>Peptoclostridiaceae</taxon>
        <taxon>Peptoclostridium</taxon>
    </lineage>
</organism>
<dbReference type="EC" id="2.7.1.24" evidence="8 9"/>
<dbReference type="GO" id="GO:0005524">
    <property type="term" value="F:ATP binding"/>
    <property type="evidence" value="ECO:0007669"/>
    <property type="project" value="UniProtKB-UniRule"/>
</dbReference>
<dbReference type="InterPro" id="IPR001977">
    <property type="entry name" value="Depp_CoAkinase"/>
</dbReference>
<dbReference type="Proteomes" id="UP000019591">
    <property type="component" value="Chromosome"/>
</dbReference>
<proteinExistence type="inferred from homology"/>
<dbReference type="FunFam" id="3.40.50.300:FF:000991">
    <property type="entry name" value="Dephospho-CoA kinase"/>
    <property type="match status" value="1"/>
</dbReference>
<dbReference type="GO" id="GO:0015937">
    <property type="term" value="P:coenzyme A biosynthetic process"/>
    <property type="evidence" value="ECO:0007669"/>
    <property type="project" value="UniProtKB-UniRule"/>
</dbReference>
<name>W8TF23_PEPAC</name>
<evidence type="ECO:0000313" key="11">
    <source>
        <dbReference type="Proteomes" id="UP000019591"/>
    </source>
</evidence>
<dbReference type="AlphaFoldDB" id="W8TF23"/>
<dbReference type="InterPro" id="IPR027417">
    <property type="entry name" value="P-loop_NTPase"/>
</dbReference>
<dbReference type="HOGENOM" id="CLU_057180_1_1_9"/>
<evidence type="ECO:0000256" key="8">
    <source>
        <dbReference type="HAMAP-Rule" id="MF_00376"/>
    </source>
</evidence>
<evidence type="ECO:0000256" key="9">
    <source>
        <dbReference type="NCBIfam" id="TIGR00152"/>
    </source>
</evidence>
<keyword evidence="6 8" id="KW-0067">ATP-binding</keyword>
<keyword evidence="4 8" id="KW-0547">Nucleotide-binding</keyword>
<protein>
    <recommendedName>
        <fullName evidence="8 9">Dephospho-CoA kinase</fullName>
        <ecNumber evidence="8 9">2.7.1.24</ecNumber>
    </recommendedName>
    <alternativeName>
        <fullName evidence="8">Dephosphocoenzyme A kinase</fullName>
    </alternativeName>
</protein>
<sequence length="200" mass="21684">MIIIGLTGSMGTGKTTVSDFFKRKGIKVVDADDISRSLAKKGSPLLGVLEERFGPGVISNDGSLDRKKLASIVFANEGMLRELNAIMHPRIIDEIKGHIARLEAAGETIIVLDAPLLLETGLDELVDLVLLVTCDSKIQIDRIMARDGATHAEAEMRLAHQMSQEEKKKLADFILDNSGTLDELEASVDDFLESLEVGGN</sequence>
<comment type="catalytic activity">
    <reaction evidence="8">
        <text>3'-dephospho-CoA + ATP = ADP + CoA + H(+)</text>
        <dbReference type="Rhea" id="RHEA:18245"/>
        <dbReference type="ChEBI" id="CHEBI:15378"/>
        <dbReference type="ChEBI" id="CHEBI:30616"/>
        <dbReference type="ChEBI" id="CHEBI:57287"/>
        <dbReference type="ChEBI" id="CHEBI:57328"/>
        <dbReference type="ChEBI" id="CHEBI:456216"/>
        <dbReference type="EC" id="2.7.1.24"/>
    </reaction>
</comment>